<feature type="domain" description="FMN-binding" evidence="3">
    <location>
        <begin position="84"/>
        <end position="161"/>
    </location>
</feature>
<feature type="signal peptide" evidence="2">
    <location>
        <begin position="1"/>
        <end position="27"/>
    </location>
</feature>
<dbReference type="InterPro" id="IPR007329">
    <property type="entry name" value="FMN-bd"/>
</dbReference>
<dbReference type="Proteomes" id="UP001500200">
    <property type="component" value="Unassembled WGS sequence"/>
</dbReference>
<accession>A0ABP9SNF9</accession>
<gene>
    <name evidence="4" type="ORF">GCM10023346_34930</name>
</gene>
<reference evidence="5" key="1">
    <citation type="journal article" date="2019" name="Int. J. Syst. Evol. Microbiol.">
        <title>The Global Catalogue of Microorganisms (GCM) 10K type strain sequencing project: providing services to taxonomists for standard genome sequencing and annotation.</title>
        <authorList>
            <consortium name="The Broad Institute Genomics Platform"/>
            <consortium name="The Broad Institute Genome Sequencing Center for Infectious Disease"/>
            <person name="Wu L."/>
            <person name="Ma J."/>
        </authorList>
    </citation>
    <scope>NUCLEOTIDE SEQUENCE [LARGE SCALE GENOMIC DNA]</scope>
    <source>
        <strain evidence="5">JCM 18514</strain>
    </source>
</reference>
<dbReference type="SMART" id="SM00900">
    <property type="entry name" value="FMN_bind"/>
    <property type="match status" value="1"/>
</dbReference>
<feature type="region of interest" description="Disordered" evidence="1">
    <location>
        <begin position="26"/>
        <end position="79"/>
    </location>
</feature>
<evidence type="ECO:0000256" key="1">
    <source>
        <dbReference type="SAM" id="MobiDB-lite"/>
    </source>
</evidence>
<evidence type="ECO:0000256" key="2">
    <source>
        <dbReference type="SAM" id="SignalP"/>
    </source>
</evidence>
<comment type="caution">
    <text evidence="4">The sequence shown here is derived from an EMBL/GenBank/DDBJ whole genome shotgun (WGS) entry which is preliminary data.</text>
</comment>
<evidence type="ECO:0000313" key="4">
    <source>
        <dbReference type="EMBL" id="GAA5198231.1"/>
    </source>
</evidence>
<dbReference type="RefSeq" id="WP_345451122.1">
    <property type="nucleotide sequence ID" value="NZ_BAABKK010000024.1"/>
</dbReference>
<evidence type="ECO:0000259" key="3">
    <source>
        <dbReference type="SMART" id="SM00900"/>
    </source>
</evidence>
<protein>
    <recommendedName>
        <fullName evidence="3">FMN-binding domain-containing protein</fullName>
    </recommendedName>
</protein>
<evidence type="ECO:0000313" key="5">
    <source>
        <dbReference type="Proteomes" id="UP001500200"/>
    </source>
</evidence>
<proteinExistence type="predicted"/>
<keyword evidence="2" id="KW-0732">Signal</keyword>
<keyword evidence="5" id="KW-1185">Reference proteome</keyword>
<sequence length="164" mass="16018">MRARSAVLAGLASAAVLLIGWQAGNQADSAPGGTTAKAASPPSGAGKPTGPGSPTAGSTSSGPAGPAASGAKDGTFDGSRIQTRYGTVQVQAVISGGKIADVVPLQLTDVGSLSGEIDQQAVPMLKSEVLSSQSANVDTVGGATYTSQGYLNSLQAALDEANFK</sequence>
<organism evidence="4 5">
    <name type="scientific">Arthrobacter gyeryongensis</name>
    <dbReference type="NCBI Taxonomy" id="1650592"/>
    <lineage>
        <taxon>Bacteria</taxon>
        <taxon>Bacillati</taxon>
        <taxon>Actinomycetota</taxon>
        <taxon>Actinomycetes</taxon>
        <taxon>Micrococcales</taxon>
        <taxon>Micrococcaceae</taxon>
        <taxon>Arthrobacter</taxon>
    </lineage>
</organism>
<name>A0ABP9SNF9_9MICC</name>
<dbReference type="Pfam" id="PF04205">
    <property type="entry name" value="FMN_bind"/>
    <property type="match status" value="1"/>
</dbReference>
<feature type="compositionally biased region" description="Low complexity" evidence="1">
    <location>
        <begin position="34"/>
        <end position="72"/>
    </location>
</feature>
<dbReference type="EMBL" id="BAABKK010000024">
    <property type="protein sequence ID" value="GAA5198231.1"/>
    <property type="molecule type" value="Genomic_DNA"/>
</dbReference>
<dbReference type="Gene3D" id="3.90.1010.20">
    <property type="match status" value="1"/>
</dbReference>
<feature type="chain" id="PRO_5046535412" description="FMN-binding domain-containing protein" evidence="2">
    <location>
        <begin position="28"/>
        <end position="164"/>
    </location>
</feature>